<evidence type="ECO:0000259" key="2">
    <source>
        <dbReference type="PROSITE" id="PS50902"/>
    </source>
</evidence>
<dbReference type="Gene3D" id="3.40.50.360">
    <property type="match status" value="1"/>
</dbReference>
<protein>
    <submittedName>
        <fullName evidence="3">NADPH-dependent FMN reductase</fullName>
    </submittedName>
</protein>
<dbReference type="InterPro" id="IPR008254">
    <property type="entry name" value="Flavodoxin/NO_synth"/>
</dbReference>
<dbReference type="GO" id="GO:0010181">
    <property type="term" value="F:FMN binding"/>
    <property type="evidence" value="ECO:0007669"/>
    <property type="project" value="InterPro"/>
</dbReference>
<evidence type="ECO:0000256" key="1">
    <source>
        <dbReference type="ARBA" id="ARBA00001917"/>
    </source>
</evidence>
<dbReference type="GO" id="GO:0003955">
    <property type="term" value="F:NAD(P)H dehydrogenase (quinone) activity"/>
    <property type="evidence" value="ECO:0007669"/>
    <property type="project" value="TreeGrafter"/>
</dbReference>
<organism evidence="3 4">
    <name type="scientific">Micavibrio aeruginosavorus</name>
    <dbReference type="NCBI Taxonomy" id="349221"/>
    <lineage>
        <taxon>Bacteria</taxon>
        <taxon>Pseudomonadati</taxon>
        <taxon>Bdellovibrionota</taxon>
        <taxon>Bdellovibrionia</taxon>
        <taxon>Bdellovibrionales</taxon>
        <taxon>Pseudobdellovibrionaceae</taxon>
        <taxon>Micavibrio</taxon>
    </lineage>
</organism>
<proteinExistence type="predicted"/>
<accession>A0A2W5HQ90</accession>
<name>A0A2W5HQ90_9BACT</name>
<comment type="cofactor">
    <cofactor evidence="1">
        <name>FMN</name>
        <dbReference type="ChEBI" id="CHEBI:58210"/>
    </cofactor>
</comment>
<dbReference type="PROSITE" id="PS00201">
    <property type="entry name" value="FLAVODOXIN"/>
    <property type="match status" value="1"/>
</dbReference>
<dbReference type="SUPFAM" id="SSF52218">
    <property type="entry name" value="Flavoproteins"/>
    <property type="match status" value="1"/>
</dbReference>
<evidence type="ECO:0000313" key="4">
    <source>
        <dbReference type="Proteomes" id="UP000249739"/>
    </source>
</evidence>
<comment type="caution">
    <text evidence="3">The sequence shown here is derived from an EMBL/GenBank/DDBJ whole genome shotgun (WGS) entry which is preliminary data.</text>
</comment>
<dbReference type="Pfam" id="PF03358">
    <property type="entry name" value="FMN_red"/>
    <property type="match status" value="1"/>
</dbReference>
<dbReference type="Proteomes" id="UP000249739">
    <property type="component" value="Unassembled WGS sequence"/>
</dbReference>
<dbReference type="EMBL" id="QFOT01000046">
    <property type="protein sequence ID" value="PZP55899.1"/>
    <property type="molecule type" value="Genomic_DNA"/>
</dbReference>
<reference evidence="3 4" key="1">
    <citation type="submission" date="2017-08" db="EMBL/GenBank/DDBJ databases">
        <title>Infants hospitalized years apart are colonized by the same room-sourced microbial strains.</title>
        <authorList>
            <person name="Brooks B."/>
            <person name="Olm M.R."/>
            <person name="Firek B.A."/>
            <person name="Baker R."/>
            <person name="Thomas B.C."/>
            <person name="Morowitz M.J."/>
            <person name="Banfield J.F."/>
        </authorList>
    </citation>
    <scope>NUCLEOTIDE SEQUENCE [LARGE SCALE GENOMIC DNA]</scope>
    <source>
        <strain evidence="3">S2_006_000_R2_64</strain>
    </source>
</reference>
<dbReference type="InterPro" id="IPR001226">
    <property type="entry name" value="Flavodoxin_CS"/>
</dbReference>
<dbReference type="PANTHER" id="PTHR30546">
    <property type="entry name" value="FLAVODOXIN-RELATED PROTEIN WRBA-RELATED"/>
    <property type="match status" value="1"/>
</dbReference>
<dbReference type="PANTHER" id="PTHR30546:SF23">
    <property type="entry name" value="FLAVOPROTEIN-LIKE PROTEIN YCP4-RELATED"/>
    <property type="match status" value="1"/>
</dbReference>
<dbReference type="InterPro" id="IPR005025">
    <property type="entry name" value="FMN_Rdtase-like_dom"/>
</dbReference>
<feature type="domain" description="Flavodoxin-like" evidence="2">
    <location>
        <begin position="5"/>
        <end position="185"/>
    </location>
</feature>
<evidence type="ECO:0000313" key="3">
    <source>
        <dbReference type="EMBL" id="PZP55899.1"/>
    </source>
</evidence>
<dbReference type="GO" id="GO:0016020">
    <property type="term" value="C:membrane"/>
    <property type="evidence" value="ECO:0007669"/>
    <property type="project" value="TreeGrafter"/>
</dbReference>
<gene>
    <name evidence="3" type="ORF">DI586_05460</name>
</gene>
<dbReference type="PROSITE" id="PS50902">
    <property type="entry name" value="FLAVODOXIN_LIKE"/>
    <property type="match status" value="1"/>
</dbReference>
<dbReference type="AlphaFoldDB" id="A0A2W5HQ90"/>
<dbReference type="GO" id="GO:0009055">
    <property type="term" value="F:electron transfer activity"/>
    <property type="evidence" value="ECO:0007669"/>
    <property type="project" value="InterPro"/>
</dbReference>
<sequence length="193" mass="20139">MSVKTAIVYHSGYGHTEVVAKAVARGAGEKGAAQLIPISAEGKITDAEWAALKDADAIIFGAPTYMGAASAQFKIFADASSKPWFTQEWKNKVSGGFTNSHSLSGDKLATLKQFSILAAQHGMIWVSLGEPAAQQEGEAHQRGGHQVNRLGSFLGVMTQAENVAPEGSIPEGDLKTAEIYGARVAGIAAKLAA</sequence>
<dbReference type="InterPro" id="IPR029039">
    <property type="entry name" value="Flavoprotein-like_sf"/>
</dbReference>